<evidence type="ECO:0000256" key="8">
    <source>
        <dbReference type="ARBA" id="ARBA00022989"/>
    </source>
</evidence>
<accession>X0U0N6</accession>
<dbReference type="InterPro" id="IPR034701">
    <property type="entry name" value="CdaA"/>
</dbReference>
<protein>
    <recommendedName>
        <fullName evidence="10">DAC domain-containing protein</fullName>
    </recommendedName>
</protein>
<dbReference type="AlphaFoldDB" id="X0U0N6"/>
<dbReference type="HAMAP" id="MF_01499">
    <property type="entry name" value="DacA"/>
    <property type="match status" value="1"/>
</dbReference>
<evidence type="ECO:0000256" key="9">
    <source>
        <dbReference type="ARBA" id="ARBA00023136"/>
    </source>
</evidence>
<keyword evidence="3" id="KW-0808">Transferase</keyword>
<dbReference type="PROSITE" id="PS51794">
    <property type="entry name" value="DAC"/>
    <property type="match status" value="1"/>
</dbReference>
<dbReference type="EMBL" id="BARS01011163">
    <property type="protein sequence ID" value="GAF99383.1"/>
    <property type="molecule type" value="Genomic_DNA"/>
</dbReference>
<dbReference type="GO" id="GO:0005524">
    <property type="term" value="F:ATP binding"/>
    <property type="evidence" value="ECO:0007669"/>
    <property type="project" value="UniProtKB-KW"/>
</dbReference>
<feature type="non-terminal residue" evidence="11">
    <location>
        <position position="1"/>
    </location>
</feature>
<dbReference type="GO" id="GO:0004016">
    <property type="term" value="F:adenylate cyclase activity"/>
    <property type="evidence" value="ECO:0007669"/>
    <property type="project" value="InterPro"/>
</dbReference>
<feature type="domain" description="DAC" evidence="10">
    <location>
        <begin position="31"/>
        <end position="188"/>
    </location>
</feature>
<dbReference type="FunFam" id="3.40.1700.10:FF:000002">
    <property type="entry name" value="Diadenylate cyclase"/>
    <property type="match status" value="1"/>
</dbReference>
<organism evidence="11">
    <name type="scientific">marine sediment metagenome</name>
    <dbReference type="NCBI Taxonomy" id="412755"/>
    <lineage>
        <taxon>unclassified sequences</taxon>
        <taxon>metagenomes</taxon>
        <taxon>ecological metagenomes</taxon>
    </lineage>
</organism>
<name>X0U0N6_9ZZZZ</name>
<dbReference type="PANTHER" id="PTHR34185">
    <property type="entry name" value="DIADENYLATE CYCLASE"/>
    <property type="match status" value="1"/>
</dbReference>
<evidence type="ECO:0000256" key="5">
    <source>
        <dbReference type="ARBA" id="ARBA00022695"/>
    </source>
</evidence>
<evidence type="ECO:0000256" key="1">
    <source>
        <dbReference type="ARBA" id="ARBA00000877"/>
    </source>
</evidence>
<evidence type="ECO:0000256" key="7">
    <source>
        <dbReference type="ARBA" id="ARBA00022840"/>
    </source>
</evidence>
<dbReference type="Pfam" id="PF02457">
    <property type="entry name" value="DAC"/>
    <property type="match status" value="1"/>
</dbReference>
<dbReference type="Gene3D" id="3.40.1700.10">
    <property type="entry name" value="DNA integrity scanning protein, DisA, N-terminal domain"/>
    <property type="match status" value="1"/>
</dbReference>
<keyword evidence="9" id="KW-0472">Membrane</keyword>
<comment type="caution">
    <text evidence="11">The sequence shown here is derived from an EMBL/GenBank/DDBJ whole genome shotgun (WGS) entry which is preliminary data.</text>
</comment>
<comment type="catalytic activity">
    <reaction evidence="1">
        <text>2 ATP = 3',3'-c-di-AMP + 2 diphosphate</text>
        <dbReference type="Rhea" id="RHEA:35655"/>
        <dbReference type="ChEBI" id="CHEBI:30616"/>
        <dbReference type="ChEBI" id="CHEBI:33019"/>
        <dbReference type="ChEBI" id="CHEBI:71500"/>
        <dbReference type="EC" id="2.7.7.85"/>
    </reaction>
</comment>
<keyword evidence="8" id="KW-1133">Transmembrane helix</keyword>
<evidence type="ECO:0000256" key="3">
    <source>
        <dbReference type="ARBA" id="ARBA00022679"/>
    </source>
</evidence>
<sequence length="217" mass="23952">GLVRVFELTVLEWLVRNSFPALLIAIPIIFQPEIRRFLARVGRTGRLGRALFPAYDSVLEAVIEAAENLSERRHGALIVLERETGLEDYAETGVRLDATPSVGLLEGLFYPNSPLHDGALILRGDRVVAAACTLPLSDRVDRGRIGTRHRAALGISERTDAVAIVVSEERGDISVAADGRMISRLEKPRLSAILRSLFSTAWERDRVASSGLGRFWR</sequence>
<keyword evidence="4" id="KW-0812">Transmembrane</keyword>
<keyword evidence="5" id="KW-0548">Nucleotidyltransferase</keyword>
<evidence type="ECO:0000313" key="11">
    <source>
        <dbReference type="EMBL" id="GAF99383.1"/>
    </source>
</evidence>
<dbReference type="InterPro" id="IPR050338">
    <property type="entry name" value="DisA"/>
</dbReference>
<dbReference type="PANTHER" id="PTHR34185:SF1">
    <property type="entry name" value="DIADENYLATE CYCLASE"/>
    <property type="match status" value="1"/>
</dbReference>
<keyword evidence="7" id="KW-0067">ATP-binding</keyword>
<keyword evidence="2" id="KW-1003">Cell membrane</keyword>
<dbReference type="PIRSF" id="PIRSF004793">
    <property type="entry name" value="UCP004793"/>
    <property type="match status" value="1"/>
</dbReference>
<evidence type="ECO:0000256" key="6">
    <source>
        <dbReference type="ARBA" id="ARBA00022741"/>
    </source>
</evidence>
<gene>
    <name evidence="11" type="ORF">S01H1_20407</name>
</gene>
<evidence type="ECO:0000259" key="10">
    <source>
        <dbReference type="PROSITE" id="PS51794"/>
    </source>
</evidence>
<keyword evidence="6" id="KW-0547">Nucleotide-binding</keyword>
<dbReference type="InterPro" id="IPR003390">
    <property type="entry name" value="DNA_integrity_scan_DisA_N"/>
</dbReference>
<dbReference type="InterPro" id="IPR036888">
    <property type="entry name" value="DNA_integrity_DisA_N_sf"/>
</dbReference>
<proteinExistence type="inferred from homology"/>
<dbReference type="SUPFAM" id="SSF143597">
    <property type="entry name" value="YojJ-like"/>
    <property type="match status" value="1"/>
</dbReference>
<reference evidence="11" key="1">
    <citation type="journal article" date="2014" name="Front. Microbiol.">
        <title>High frequency of phylogenetically diverse reductive dehalogenase-homologous genes in deep subseafloor sedimentary metagenomes.</title>
        <authorList>
            <person name="Kawai M."/>
            <person name="Futagami T."/>
            <person name="Toyoda A."/>
            <person name="Takaki Y."/>
            <person name="Nishi S."/>
            <person name="Hori S."/>
            <person name="Arai W."/>
            <person name="Tsubouchi T."/>
            <person name="Morono Y."/>
            <person name="Uchiyama I."/>
            <person name="Ito T."/>
            <person name="Fujiyama A."/>
            <person name="Inagaki F."/>
            <person name="Takami H."/>
        </authorList>
    </citation>
    <scope>NUCLEOTIDE SEQUENCE</scope>
    <source>
        <strain evidence="11">Expedition CK06-06</strain>
    </source>
</reference>
<evidence type="ECO:0000256" key="2">
    <source>
        <dbReference type="ARBA" id="ARBA00022475"/>
    </source>
</evidence>
<dbReference type="InterPro" id="IPR014046">
    <property type="entry name" value="C-di-AMP_synthase"/>
</dbReference>
<evidence type="ECO:0000256" key="4">
    <source>
        <dbReference type="ARBA" id="ARBA00022692"/>
    </source>
</evidence>
<dbReference type="GO" id="GO:0006171">
    <property type="term" value="P:cAMP biosynthetic process"/>
    <property type="evidence" value="ECO:0007669"/>
    <property type="project" value="InterPro"/>
</dbReference>
<dbReference type="GO" id="GO:0106408">
    <property type="term" value="F:diadenylate cyclase activity"/>
    <property type="evidence" value="ECO:0007669"/>
    <property type="project" value="UniProtKB-EC"/>
</dbReference>